<proteinExistence type="inferred from homology"/>
<evidence type="ECO:0000256" key="3">
    <source>
        <dbReference type="ARBA" id="ARBA00022729"/>
    </source>
</evidence>
<organism evidence="11">
    <name type="scientific">Borreliella burgdorferi 297</name>
    <dbReference type="NCBI Taxonomy" id="521009"/>
    <lineage>
        <taxon>Bacteria</taxon>
        <taxon>Pseudomonadati</taxon>
        <taxon>Spirochaetota</taxon>
        <taxon>Spirochaetia</taxon>
        <taxon>Spirochaetales</taxon>
        <taxon>Borreliaceae</taxon>
        <taxon>Borreliella</taxon>
    </lineage>
</organism>
<keyword evidence="7 11" id="KW-0449">Lipoprotein</keyword>
<evidence type="ECO:0000256" key="1">
    <source>
        <dbReference type="ARBA" id="ARBA00004459"/>
    </source>
</evidence>
<keyword evidence="4" id="KW-0472">Membrane</keyword>
<dbReference type="GO" id="GO:0009279">
    <property type="term" value="C:cell outer membrane"/>
    <property type="evidence" value="ECO:0007669"/>
    <property type="project" value="UniProtKB-SubCell"/>
</dbReference>
<geneLocation type="plasmid" evidence="11">
    <name>297_cp32-3</name>
</geneLocation>
<feature type="signal peptide" evidence="10">
    <location>
        <begin position="1"/>
        <end position="20"/>
    </location>
</feature>
<evidence type="ECO:0000256" key="10">
    <source>
        <dbReference type="SAM" id="SignalP"/>
    </source>
</evidence>
<evidence type="ECO:0000256" key="6">
    <source>
        <dbReference type="ARBA" id="ARBA00023237"/>
    </source>
</evidence>
<feature type="chain" id="PRO_5040469265" evidence="10">
    <location>
        <begin position="21"/>
        <end position="149"/>
    </location>
</feature>
<protein>
    <submittedName>
        <fullName evidence="11">Mlp lipoprotein family</fullName>
    </submittedName>
</protein>
<reference evidence="11" key="1">
    <citation type="journal article" date="2011" name="J. Bacteriol.">
        <title>Whole-genome sequences of thirteen isolates of Borrelia burgdorferi.</title>
        <authorList>
            <person name="Schutzer S.E."/>
            <person name="Fraser-Liggett C.M."/>
            <person name="Casjens S.R."/>
            <person name="Qiu W.G."/>
            <person name="Dunn J.J."/>
            <person name="Mongodin E.F."/>
            <person name="Luft B.J."/>
        </authorList>
    </citation>
    <scope>NUCLEOTIDE SEQUENCE [LARGE SCALE GENOMIC DNA]</scope>
    <source>
        <strain evidence="11">297</strain>
    </source>
</reference>
<evidence type="ECO:0000256" key="9">
    <source>
        <dbReference type="SAM" id="MobiDB-lite"/>
    </source>
</evidence>
<keyword evidence="6" id="KW-0998">Cell outer membrane</keyword>
<evidence type="ECO:0000256" key="4">
    <source>
        <dbReference type="ARBA" id="ARBA00023136"/>
    </source>
</evidence>
<keyword evidence="11" id="KW-0614">Plasmid</keyword>
<comment type="function">
    <text evidence="8">An outer membrane protein that may participate in pathogenesis. Some human Lyme disease patients have antibodies against this protein. The Mlp proteins probably undergo intragenic recombination, generating new alleles.</text>
</comment>
<gene>
    <name evidence="11" type="ORF">Bbu297_S29</name>
</gene>
<dbReference type="EMBL" id="CP002269">
    <property type="protein sequence ID" value="ADQ44844.1"/>
    <property type="molecule type" value="Genomic_DNA"/>
</dbReference>
<dbReference type="AlphaFoldDB" id="A0A9N7G3U1"/>
<dbReference type="InterPro" id="IPR004983">
    <property type="entry name" value="Mlp"/>
</dbReference>
<feature type="compositionally biased region" description="Basic and acidic residues" evidence="9">
    <location>
        <begin position="38"/>
        <end position="62"/>
    </location>
</feature>
<comment type="similarity">
    <text evidence="2">Belongs to the Multicopy lipoprotein (Mlp) family.</text>
</comment>
<comment type="subcellular location">
    <subcellularLocation>
        <location evidence="1">Cell outer membrane</location>
        <topology evidence="1">Lipid-anchor</topology>
    </subcellularLocation>
</comment>
<evidence type="ECO:0000313" key="11">
    <source>
        <dbReference type="EMBL" id="ADQ44844.1"/>
    </source>
</evidence>
<accession>A0A9N7G3U1</accession>
<evidence type="ECO:0000256" key="2">
    <source>
        <dbReference type="ARBA" id="ARBA00008380"/>
    </source>
</evidence>
<name>A0A9N7G3U1_BORBG</name>
<evidence type="ECO:0000256" key="5">
    <source>
        <dbReference type="ARBA" id="ARBA00023139"/>
    </source>
</evidence>
<keyword evidence="5" id="KW-0564">Palmitate</keyword>
<keyword evidence="3 10" id="KW-0732">Signal</keyword>
<sequence>MKIINILFCLFLLMLNGCNSNDNDTLKNNAQQTKSRQKRDLTQKEEVQQEKPKSKEELLREKLSDDQKTHLDWLKTALTKDGEFDKFLENDESKIKTVLNHIKSELDKCTGDNADNNKNTFKQTVQGALEGDIDKFTEQSDSTCGGGNS</sequence>
<dbReference type="RefSeq" id="WP_015056670.1">
    <property type="nucleotide sequence ID" value="NC_019006.1"/>
</dbReference>
<evidence type="ECO:0000256" key="7">
    <source>
        <dbReference type="ARBA" id="ARBA00023288"/>
    </source>
</evidence>
<dbReference type="Pfam" id="PF03304">
    <property type="entry name" value="Mlp"/>
    <property type="match status" value="1"/>
</dbReference>
<feature type="region of interest" description="Disordered" evidence="9">
    <location>
        <begin position="26"/>
        <end position="62"/>
    </location>
</feature>
<evidence type="ECO:0000256" key="8">
    <source>
        <dbReference type="ARBA" id="ARBA00046007"/>
    </source>
</evidence>